<keyword evidence="4 8" id="KW-0808">Transferase</keyword>
<accession>A0A1H4BNU6</accession>
<dbReference type="GO" id="GO:0003983">
    <property type="term" value="F:UTP:glucose-1-phosphate uridylyltransferase activity"/>
    <property type="evidence" value="ECO:0007669"/>
    <property type="project" value="UniProtKB-EC"/>
</dbReference>
<evidence type="ECO:0000256" key="8">
    <source>
        <dbReference type="RuleBase" id="RU361259"/>
    </source>
</evidence>
<dbReference type="SUPFAM" id="SSF53448">
    <property type="entry name" value="Nucleotide-diphospho-sugar transferases"/>
    <property type="match status" value="1"/>
</dbReference>
<dbReference type="AlphaFoldDB" id="A0A1H4BNU6"/>
<evidence type="ECO:0000313" key="11">
    <source>
        <dbReference type="Proteomes" id="UP000242469"/>
    </source>
</evidence>
<dbReference type="InterPro" id="IPR005771">
    <property type="entry name" value="GalU_uridylyltTrfase_bac/arc"/>
</dbReference>
<feature type="domain" description="Nucleotidyl transferase" evidence="9">
    <location>
        <begin position="5"/>
        <end position="272"/>
    </location>
</feature>
<evidence type="ECO:0000313" key="10">
    <source>
        <dbReference type="EMBL" id="SEA49492.1"/>
    </source>
</evidence>
<sequence>MLNKVIIPVAGLGTRVLPASKAIPKEMLPVVDKPVIQYVVEEAVSAGFTQIILVTRSGKESIEDHFDRNAELEEALTAKGKEELLQAVRNTLPTGSQLISVRQDQALGLGHAVLCAAQLIHDEEDFAVMLPDMLIDTNGESSDLKQMVAHYYEHQCGQIMVEAVPEHQVERYGIVDCGGMPPAIGTSSKLHNLVEKPTRSEAPSNLAIVGRYILPGKIMHLLRKTTAGAGGEIQLTDAIKSLVESGDLLHAFTMSGDLYDCGNKSGLLQANLAFGLKHSETAADLKAYINKIVGDGLLLSQ</sequence>
<organism evidence="10 11">
    <name type="scientific">Marinobacterium iners DSM 11526</name>
    <dbReference type="NCBI Taxonomy" id="1122198"/>
    <lineage>
        <taxon>Bacteria</taxon>
        <taxon>Pseudomonadati</taxon>
        <taxon>Pseudomonadota</taxon>
        <taxon>Gammaproteobacteria</taxon>
        <taxon>Oceanospirillales</taxon>
        <taxon>Oceanospirillaceae</taxon>
        <taxon>Marinobacterium</taxon>
    </lineage>
</organism>
<comment type="similarity">
    <text evidence="1 8">Belongs to the UDPGP type 2 family.</text>
</comment>
<dbReference type="NCBIfam" id="TIGR01099">
    <property type="entry name" value="galU"/>
    <property type="match status" value="1"/>
</dbReference>
<proteinExistence type="inferred from homology"/>
<dbReference type="Gene3D" id="3.90.550.10">
    <property type="entry name" value="Spore Coat Polysaccharide Biosynthesis Protein SpsA, Chain A"/>
    <property type="match status" value="1"/>
</dbReference>
<evidence type="ECO:0000256" key="4">
    <source>
        <dbReference type="ARBA" id="ARBA00022679"/>
    </source>
</evidence>
<evidence type="ECO:0000259" key="9">
    <source>
        <dbReference type="Pfam" id="PF00483"/>
    </source>
</evidence>
<evidence type="ECO:0000256" key="1">
    <source>
        <dbReference type="ARBA" id="ARBA00006890"/>
    </source>
</evidence>
<keyword evidence="11" id="KW-1185">Reference proteome</keyword>
<evidence type="ECO:0000256" key="2">
    <source>
        <dbReference type="ARBA" id="ARBA00012415"/>
    </source>
</evidence>
<comment type="function">
    <text evidence="6">May play a role in stationary phase survival.</text>
</comment>
<reference evidence="11" key="1">
    <citation type="submission" date="2016-10" db="EMBL/GenBank/DDBJ databases">
        <authorList>
            <person name="Varghese N."/>
            <person name="Submissions S."/>
        </authorList>
    </citation>
    <scope>NUCLEOTIDE SEQUENCE [LARGE SCALE GENOMIC DNA]</scope>
    <source>
        <strain evidence="11">DSM 11526</strain>
    </source>
</reference>
<dbReference type="Proteomes" id="UP000242469">
    <property type="component" value="Unassembled WGS sequence"/>
</dbReference>
<dbReference type="PANTHER" id="PTHR43197:SF1">
    <property type="entry name" value="UTP--GLUCOSE-1-PHOSPHATE URIDYLYLTRANSFERASE"/>
    <property type="match status" value="1"/>
</dbReference>
<dbReference type="InterPro" id="IPR005835">
    <property type="entry name" value="NTP_transferase_dom"/>
</dbReference>
<evidence type="ECO:0000256" key="3">
    <source>
        <dbReference type="ARBA" id="ARBA00019048"/>
    </source>
</evidence>
<evidence type="ECO:0000256" key="5">
    <source>
        <dbReference type="ARBA" id="ARBA00022695"/>
    </source>
</evidence>
<evidence type="ECO:0000256" key="7">
    <source>
        <dbReference type="ARBA" id="ARBA00048128"/>
    </source>
</evidence>
<gene>
    <name evidence="10" type="ORF">SAMN02745729_1042</name>
</gene>
<dbReference type="EC" id="2.7.7.9" evidence="2 8"/>
<name>A0A1H4BNU6_9GAMM</name>
<dbReference type="RefSeq" id="WP_091824582.1">
    <property type="nucleotide sequence ID" value="NZ_FNRJ01000004.1"/>
</dbReference>
<dbReference type="InterPro" id="IPR029044">
    <property type="entry name" value="Nucleotide-diphossugar_trans"/>
</dbReference>
<dbReference type="Pfam" id="PF00483">
    <property type="entry name" value="NTP_transferase"/>
    <property type="match status" value="1"/>
</dbReference>
<dbReference type="GO" id="GO:0006011">
    <property type="term" value="P:UDP-alpha-D-glucose metabolic process"/>
    <property type="evidence" value="ECO:0007669"/>
    <property type="project" value="InterPro"/>
</dbReference>
<evidence type="ECO:0000256" key="6">
    <source>
        <dbReference type="ARBA" id="ARBA00037294"/>
    </source>
</evidence>
<dbReference type="OrthoDB" id="9803306at2"/>
<comment type="catalytic activity">
    <reaction evidence="7 8">
        <text>alpha-D-glucose 1-phosphate + UTP + H(+) = UDP-alpha-D-glucose + diphosphate</text>
        <dbReference type="Rhea" id="RHEA:19889"/>
        <dbReference type="ChEBI" id="CHEBI:15378"/>
        <dbReference type="ChEBI" id="CHEBI:33019"/>
        <dbReference type="ChEBI" id="CHEBI:46398"/>
        <dbReference type="ChEBI" id="CHEBI:58601"/>
        <dbReference type="ChEBI" id="CHEBI:58885"/>
        <dbReference type="EC" id="2.7.7.9"/>
    </reaction>
</comment>
<dbReference type="EMBL" id="FNRJ01000004">
    <property type="protein sequence ID" value="SEA49492.1"/>
    <property type="molecule type" value="Genomic_DNA"/>
</dbReference>
<keyword evidence="5 8" id="KW-0548">Nucleotidyltransferase</keyword>
<dbReference type="STRING" id="1122198.SAMN02745729_1042"/>
<dbReference type="PANTHER" id="PTHR43197">
    <property type="entry name" value="UTP--GLUCOSE-1-PHOSPHATE URIDYLYLTRANSFERASE"/>
    <property type="match status" value="1"/>
</dbReference>
<protein>
    <recommendedName>
        <fullName evidence="3 8">UTP--glucose-1-phosphate uridylyltransferase</fullName>
        <ecNumber evidence="2 8">2.7.7.9</ecNumber>
    </recommendedName>
    <alternativeName>
        <fullName evidence="8">UDP-glucose pyrophosphorylase</fullName>
    </alternativeName>
</protein>
<dbReference type="CDD" id="cd02541">
    <property type="entry name" value="UGPase_prokaryotic"/>
    <property type="match status" value="1"/>
</dbReference>